<sequence>MPEGLKIVLVEDDAHVRDSLSQSLELAGFAVRAFDSAEAAIGHLPPGFPGIVISDVRLPGMDGLAFMRRVLESNADVPVILVTGHGDISMAVRAIREGAYDFIEKPFPVGRLVDAVVRAESWQRRRLT</sequence>
<evidence type="ECO:0000313" key="4">
    <source>
        <dbReference type="EMBL" id="NRF67816.1"/>
    </source>
</evidence>
<dbReference type="EMBL" id="JABRWJ010000003">
    <property type="protein sequence ID" value="NRF67816.1"/>
    <property type="molecule type" value="Genomic_DNA"/>
</dbReference>
<feature type="domain" description="Response regulatory" evidence="3">
    <location>
        <begin position="6"/>
        <end position="120"/>
    </location>
</feature>
<dbReference type="Pfam" id="PF00072">
    <property type="entry name" value="Response_reg"/>
    <property type="match status" value="1"/>
</dbReference>
<dbReference type="InterPro" id="IPR050595">
    <property type="entry name" value="Bact_response_regulator"/>
</dbReference>
<keyword evidence="1 2" id="KW-0597">Phosphoprotein</keyword>
<evidence type="ECO:0000259" key="3">
    <source>
        <dbReference type="PROSITE" id="PS50110"/>
    </source>
</evidence>
<gene>
    <name evidence="4" type="ORF">HLB44_12555</name>
</gene>
<comment type="caution">
    <text evidence="4">The sequence shown here is derived from an EMBL/GenBank/DDBJ whole genome shotgun (WGS) entry which is preliminary data.</text>
</comment>
<dbReference type="InterPro" id="IPR011006">
    <property type="entry name" value="CheY-like_superfamily"/>
</dbReference>
<dbReference type="PROSITE" id="PS50110">
    <property type="entry name" value="RESPONSE_REGULATORY"/>
    <property type="match status" value="1"/>
</dbReference>
<feature type="modified residue" description="4-aspartylphosphate" evidence="2">
    <location>
        <position position="55"/>
    </location>
</feature>
<dbReference type="InterPro" id="IPR001789">
    <property type="entry name" value="Sig_transdc_resp-reg_receiver"/>
</dbReference>
<dbReference type="SMART" id="SM00448">
    <property type="entry name" value="REC"/>
    <property type="match status" value="1"/>
</dbReference>
<organism evidence="4 5">
    <name type="scientific">Pseudaquabacterium terrae</name>
    <dbReference type="NCBI Taxonomy" id="2732868"/>
    <lineage>
        <taxon>Bacteria</taxon>
        <taxon>Pseudomonadati</taxon>
        <taxon>Pseudomonadota</taxon>
        <taxon>Betaproteobacteria</taxon>
        <taxon>Burkholderiales</taxon>
        <taxon>Sphaerotilaceae</taxon>
        <taxon>Pseudaquabacterium</taxon>
    </lineage>
</organism>
<dbReference type="PANTHER" id="PTHR44591:SF25">
    <property type="entry name" value="CHEMOTAXIS TWO-COMPONENT RESPONSE REGULATOR"/>
    <property type="match status" value="1"/>
</dbReference>
<keyword evidence="5" id="KW-1185">Reference proteome</keyword>
<accession>A0ABX2EGW4</accession>
<dbReference type="PANTHER" id="PTHR44591">
    <property type="entry name" value="STRESS RESPONSE REGULATOR PROTEIN 1"/>
    <property type="match status" value="1"/>
</dbReference>
<proteinExistence type="predicted"/>
<dbReference type="CDD" id="cd17549">
    <property type="entry name" value="REC_DctD-like"/>
    <property type="match status" value="1"/>
</dbReference>
<dbReference type="SUPFAM" id="SSF52172">
    <property type="entry name" value="CheY-like"/>
    <property type="match status" value="1"/>
</dbReference>
<evidence type="ECO:0000256" key="1">
    <source>
        <dbReference type="ARBA" id="ARBA00022553"/>
    </source>
</evidence>
<dbReference type="RefSeq" id="WP_173122900.1">
    <property type="nucleotide sequence ID" value="NZ_JABRWJ010000003.1"/>
</dbReference>
<name>A0ABX2EGW4_9BURK</name>
<reference evidence="4 5" key="1">
    <citation type="submission" date="2020-05" db="EMBL/GenBank/DDBJ databases">
        <title>Aquincola sp. isolate from soil.</title>
        <authorList>
            <person name="Han J."/>
            <person name="Kim D.-U."/>
        </authorList>
    </citation>
    <scope>NUCLEOTIDE SEQUENCE [LARGE SCALE GENOMIC DNA]</scope>
    <source>
        <strain evidence="4 5">S2</strain>
    </source>
</reference>
<evidence type="ECO:0000313" key="5">
    <source>
        <dbReference type="Proteomes" id="UP000737171"/>
    </source>
</evidence>
<evidence type="ECO:0000256" key="2">
    <source>
        <dbReference type="PROSITE-ProRule" id="PRU00169"/>
    </source>
</evidence>
<dbReference type="Proteomes" id="UP000737171">
    <property type="component" value="Unassembled WGS sequence"/>
</dbReference>
<protein>
    <submittedName>
        <fullName evidence="4">Sigma-54-dependent Fis family transcriptional regulator</fullName>
    </submittedName>
</protein>
<dbReference type="Gene3D" id="3.40.50.2300">
    <property type="match status" value="1"/>
</dbReference>